<evidence type="ECO:0000259" key="8">
    <source>
        <dbReference type="Pfam" id="PF02687"/>
    </source>
</evidence>
<protein>
    <submittedName>
        <fullName evidence="10">ABC transporter permease</fullName>
    </submittedName>
</protein>
<evidence type="ECO:0000256" key="3">
    <source>
        <dbReference type="ARBA" id="ARBA00022692"/>
    </source>
</evidence>
<evidence type="ECO:0000256" key="7">
    <source>
        <dbReference type="SAM" id="Phobius"/>
    </source>
</evidence>
<sequence>MRTRPLRAVLSALGIAIGIAAVVAVIGIPASSAQSLRDKMSKLGTNLLMAEPGQTFFGDNASLPDTAVPMARRIGPVTGASATGAVSAKVRRSDVVPTSDTLGLSVQAAHPDLLDVLRGKVRTGKFVSDGKTVVLGSTAASRLGVERLGVQVWIDGQWFTVVGILEPMPLSPEVERSVLVSWDTAREAFGFDGHPSTVYVRTDEDAVEDVRGVLGATLNPANTNEVRVSRPSEALEAARIAESSYSGLFLGLGAVALLVGGVGVANTMVISVLERRREIGLRRALGATRRQVRGQFLAESVLLSGLGGLVGVLAGIAVTAGYSVSQRWPAVIPLPALLGGVGAAMLVGMVAGVYPAVRAARLSPTEALA</sequence>
<dbReference type="OrthoDB" id="9780560at2"/>
<proteinExistence type="inferred from homology"/>
<dbReference type="InterPro" id="IPR050250">
    <property type="entry name" value="Macrolide_Exporter_MacB"/>
</dbReference>
<dbReference type="EMBL" id="VOBR01000014">
    <property type="protein sequence ID" value="TWP50121.1"/>
    <property type="molecule type" value="Genomic_DNA"/>
</dbReference>
<comment type="similarity">
    <text evidence="6">Belongs to the ABC-4 integral membrane protein family.</text>
</comment>
<reference evidence="10 11" key="1">
    <citation type="submission" date="2019-07" db="EMBL/GenBank/DDBJ databases">
        <title>Lentzea xizangensis sp. nov., isolated from Qinghai-Tibetan Plateau Soils.</title>
        <authorList>
            <person name="Huang J."/>
        </authorList>
    </citation>
    <scope>NUCLEOTIDE SEQUENCE [LARGE SCALE GENOMIC DNA]</scope>
    <source>
        <strain evidence="10 11">FXJ1.1311</strain>
    </source>
</reference>
<keyword evidence="3 7" id="KW-0812">Transmembrane</keyword>
<evidence type="ECO:0000313" key="10">
    <source>
        <dbReference type="EMBL" id="TWP50121.1"/>
    </source>
</evidence>
<feature type="transmembrane region" description="Helical" evidence="7">
    <location>
        <begin position="294"/>
        <end position="318"/>
    </location>
</feature>
<name>A0A563ER14_9PSEU</name>
<dbReference type="Proteomes" id="UP000316639">
    <property type="component" value="Unassembled WGS sequence"/>
</dbReference>
<dbReference type="GO" id="GO:0005886">
    <property type="term" value="C:plasma membrane"/>
    <property type="evidence" value="ECO:0007669"/>
    <property type="project" value="UniProtKB-SubCell"/>
</dbReference>
<dbReference type="PANTHER" id="PTHR30572">
    <property type="entry name" value="MEMBRANE COMPONENT OF TRANSPORTER-RELATED"/>
    <property type="match status" value="1"/>
</dbReference>
<dbReference type="Pfam" id="PF02687">
    <property type="entry name" value="FtsX"/>
    <property type="match status" value="1"/>
</dbReference>
<accession>A0A563ER14</accession>
<keyword evidence="11" id="KW-1185">Reference proteome</keyword>
<comment type="caution">
    <text evidence="10">The sequence shown here is derived from an EMBL/GenBank/DDBJ whole genome shotgun (WGS) entry which is preliminary data.</text>
</comment>
<dbReference type="Pfam" id="PF12704">
    <property type="entry name" value="MacB_PCD"/>
    <property type="match status" value="1"/>
</dbReference>
<dbReference type="RefSeq" id="WP_146354265.1">
    <property type="nucleotide sequence ID" value="NZ_VOBR01000014.1"/>
</dbReference>
<evidence type="ECO:0000256" key="4">
    <source>
        <dbReference type="ARBA" id="ARBA00022989"/>
    </source>
</evidence>
<dbReference type="AlphaFoldDB" id="A0A563ER14"/>
<dbReference type="InterPro" id="IPR003838">
    <property type="entry name" value="ABC3_permease_C"/>
</dbReference>
<evidence type="ECO:0000256" key="2">
    <source>
        <dbReference type="ARBA" id="ARBA00022475"/>
    </source>
</evidence>
<feature type="transmembrane region" description="Helical" evidence="7">
    <location>
        <begin position="248"/>
        <end position="273"/>
    </location>
</feature>
<feature type="domain" description="MacB-like periplasmic core" evidence="9">
    <location>
        <begin position="9"/>
        <end position="209"/>
    </location>
</feature>
<dbReference type="InterPro" id="IPR025857">
    <property type="entry name" value="MacB_PCD"/>
</dbReference>
<gene>
    <name evidence="10" type="ORF">FKR81_22625</name>
</gene>
<dbReference type="PANTHER" id="PTHR30572:SF4">
    <property type="entry name" value="ABC TRANSPORTER PERMEASE YTRF"/>
    <property type="match status" value="1"/>
</dbReference>
<keyword evidence="5 7" id="KW-0472">Membrane</keyword>
<evidence type="ECO:0000256" key="5">
    <source>
        <dbReference type="ARBA" id="ARBA00023136"/>
    </source>
</evidence>
<keyword evidence="2" id="KW-1003">Cell membrane</keyword>
<organism evidence="10 11">
    <name type="scientific">Lentzea tibetensis</name>
    <dbReference type="NCBI Taxonomy" id="2591470"/>
    <lineage>
        <taxon>Bacteria</taxon>
        <taxon>Bacillati</taxon>
        <taxon>Actinomycetota</taxon>
        <taxon>Actinomycetes</taxon>
        <taxon>Pseudonocardiales</taxon>
        <taxon>Pseudonocardiaceae</taxon>
        <taxon>Lentzea</taxon>
    </lineage>
</organism>
<comment type="subcellular location">
    <subcellularLocation>
        <location evidence="1">Cell membrane</location>
        <topology evidence="1">Multi-pass membrane protein</topology>
    </subcellularLocation>
</comment>
<evidence type="ECO:0000256" key="1">
    <source>
        <dbReference type="ARBA" id="ARBA00004651"/>
    </source>
</evidence>
<keyword evidence="4 7" id="KW-1133">Transmembrane helix</keyword>
<evidence type="ECO:0000313" key="11">
    <source>
        <dbReference type="Proteomes" id="UP000316639"/>
    </source>
</evidence>
<evidence type="ECO:0000259" key="9">
    <source>
        <dbReference type="Pfam" id="PF12704"/>
    </source>
</evidence>
<feature type="transmembrane region" description="Helical" evidence="7">
    <location>
        <begin position="330"/>
        <end position="354"/>
    </location>
</feature>
<evidence type="ECO:0000256" key="6">
    <source>
        <dbReference type="ARBA" id="ARBA00038076"/>
    </source>
</evidence>
<feature type="domain" description="ABC3 transporter permease C-terminal" evidence="8">
    <location>
        <begin position="252"/>
        <end position="364"/>
    </location>
</feature>
<dbReference type="GO" id="GO:0022857">
    <property type="term" value="F:transmembrane transporter activity"/>
    <property type="evidence" value="ECO:0007669"/>
    <property type="project" value="TreeGrafter"/>
</dbReference>